<evidence type="ECO:0000256" key="1">
    <source>
        <dbReference type="ARBA" id="ARBA00010443"/>
    </source>
</evidence>
<dbReference type="HAMAP" id="MF_00624">
    <property type="entry name" value="GlgC"/>
    <property type="match status" value="1"/>
</dbReference>
<proteinExistence type="inferred from homology"/>
<comment type="subunit">
    <text evidence="9">Homotetramer.</text>
</comment>
<feature type="domain" description="Nucleotidyl transferase" evidence="10">
    <location>
        <begin position="8"/>
        <end position="261"/>
    </location>
</feature>
<evidence type="ECO:0000256" key="4">
    <source>
        <dbReference type="ARBA" id="ARBA00022695"/>
    </source>
</evidence>
<evidence type="ECO:0000256" key="6">
    <source>
        <dbReference type="ARBA" id="ARBA00022840"/>
    </source>
</evidence>
<feature type="binding site" evidence="9">
    <location>
        <position position="100"/>
    </location>
    <ligand>
        <name>alpha-D-glucose 1-phosphate</name>
        <dbReference type="ChEBI" id="CHEBI:58601"/>
    </ligand>
</feature>
<dbReference type="PANTHER" id="PTHR43523:SF2">
    <property type="entry name" value="GLUCOSE-1-PHOSPHATE ADENYLYLTRANSFERASE"/>
    <property type="match status" value="1"/>
</dbReference>
<reference evidence="13" key="1">
    <citation type="submission" date="2016-01" db="EMBL/GenBank/DDBJ databases">
        <authorList>
            <person name="Mitreva M."/>
            <person name="Pepin K.H."/>
            <person name="Mihindukulasuriya K.A."/>
            <person name="Fulton R."/>
            <person name="Fronick C."/>
            <person name="O'Laughlin M."/>
            <person name="Miner T."/>
            <person name="Herter B."/>
            <person name="Rosa B.A."/>
            <person name="Cordes M."/>
            <person name="Tomlinson C."/>
            <person name="Wollam A."/>
            <person name="Palsikar V.B."/>
            <person name="Mardis E.R."/>
            <person name="Wilson R.K."/>
        </authorList>
    </citation>
    <scope>NUCLEOTIDE SEQUENCE [LARGE SCALE GENOMIC DNA]</scope>
    <source>
        <strain evidence="13">GED7749B</strain>
    </source>
</reference>
<feature type="binding site" evidence="9">
    <location>
        <begin position="180"/>
        <end position="181"/>
    </location>
    <ligand>
        <name>alpha-D-glucose 1-phosphate</name>
        <dbReference type="ChEBI" id="CHEBI:58601"/>
    </ligand>
</feature>
<dbReference type="PANTHER" id="PTHR43523">
    <property type="entry name" value="GLUCOSE-1-PHOSPHATE ADENYLYLTRANSFERASE-RELATED"/>
    <property type="match status" value="1"/>
</dbReference>
<keyword evidence="8 9" id="KW-0119">Carbohydrate metabolism</keyword>
<sequence length="385" mass="43249">MAEKKWMAMLLAGGQGTRLGDLTSQLAKPAVPFGGKYRIIDFSLSNCMHSGIDTVGVLTQYEPHLLNSYVGNGKAWDLDKNFGGTAVLPPYVGKDGGEWYKGTANAVYQNIQYIDHYNPEYVVILSGDHIYKMDYRKLLKSHMEAGAQASIAVIEVPWQESGRFGIMVTNAEGRIVEFEEKPKFPKSNLASMGVYLFNWKLLREYLIQDEKNSASSHDFGKDIIPKMLKDKKKMYAYKFEGYWKDVGTVQSFWEAHMDLLEEKPAFDLDDPDWRIFTGDANHPPQYIAPQSNIKNALINEGSWIYGNVFHSVISDHVYIGKNSTIQDSVIMPNVTIGNNVTIERAIIASGTVIENGKKITPSKPNDIQLYSCPQNGEEAEIKEVL</sequence>
<gene>
    <name evidence="9" type="primary">glgC</name>
    <name evidence="12" type="ORF">HMPREF3213_01794</name>
</gene>
<dbReference type="CDD" id="cd04651">
    <property type="entry name" value="LbH_G1P_AT_C"/>
    <property type="match status" value="1"/>
</dbReference>
<comment type="pathway">
    <text evidence="9">Glycan biosynthesis; glycogen biosynthesis.</text>
</comment>
<dbReference type="Gene3D" id="2.160.10.10">
    <property type="entry name" value="Hexapeptide repeat proteins"/>
    <property type="match status" value="1"/>
</dbReference>
<keyword evidence="7 9" id="KW-0320">Glycogen biosynthesis</keyword>
<dbReference type="UniPathway" id="UPA00164"/>
<accession>A0A133KSD9</accession>
<dbReference type="EC" id="2.7.7.27" evidence="9"/>
<dbReference type="InterPro" id="IPR005835">
    <property type="entry name" value="NTP_transferase_dom"/>
</dbReference>
<dbReference type="InterPro" id="IPR005836">
    <property type="entry name" value="ADP_Glu_pyroP_CS"/>
</dbReference>
<organism evidence="12 13">
    <name type="scientific">Heyndrickxia coagulans</name>
    <name type="common">Weizmannia coagulans</name>
    <dbReference type="NCBI Taxonomy" id="1398"/>
    <lineage>
        <taxon>Bacteria</taxon>
        <taxon>Bacillati</taxon>
        <taxon>Bacillota</taxon>
        <taxon>Bacilli</taxon>
        <taxon>Bacillales</taxon>
        <taxon>Bacillaceae</taxon>
        <taxon>Heyndrickxia</taxon>
    </lineage>
</organism>
<evidence type="ECO:0000256" key="3">
    <source>
        <dbReference type="ARBA" id="ARBA00022679"/>
    </source>
</evidence>
<evidence type="ECO:0000256" key="2">
    <source>
        <dbReference type="ARBA" id="ARBA00022600"/>
    </source>
</evidence>
<dbReference type="InterPro" id="IPR056818">
    <property type="entry name" value="GlmU/GlgC-like_hexapep"/>
</dbReference>
<evidence type="ECO:0000259" key="10">
    <source>
        <dbReference type="Pfam" id="PF00483"/>
    </source>
</evidence>
<comment type="function">
    <text evidence="9">Involved in the biosynthesis of ADP-glucose, a building block required for the elongation reactions to produce glycogen. Catalyzes the reaction between ATP and alpha-D-glucose 1-phosphate (G1P) to produce pyrophosphate and ADP-Glc.</text>
</comment>
<keyword evidence="6 9" id="KW-0067">ATP-binding</keyword>
<dbReference type="GO" id="GO:0008878">
    <property type="term" value="F:glucose-1-phosphate adenylyltransferase activity"/>
    <property type="evidence" value="ECO:0007669"/>
    <property type="project" value="UniProtKB-UniRule"/>
</dbReference>
<evidence type="ECO:0000256" key="7">
    <source>
        <dbReference type="ARBA" id="ARBA00023056"/>
    </source>
</evidence>
<dbReference type="AlphaFoldDB" id="A0A133KSD9"/>
<protein>
    <recommendedName>
        <fullName evidence="9">Glucose-1-phosphate adenylyltransferase</fullName>
        <ecNumber evidence="9">2.7.7.27</ecNumber>
    </recommendedName>
    <alternativeName>
        <fullName evidence="9">ADP-glucose pyrophosphorylase</fullName>
        <shortName evidence="9">ADPGlc PPase</shortName>
    </alternativeName>
    <alternativeName>
        <fullName evidence="9">ADP-glucose synthase</fullName>
    </alternativeName>
</protein>
<feature type="binding site" evidence="9">
    <location>
        <position position="191"/>
    </location>
    <ligand>
        <name>alpha-D-glucose 1-phosphate</name>
        <dbReference type="ChEBI" id="CHEBI:58601"/>
    </ligand>
</feature>
<dbReference type="Pfam" id="PF00483">
    <property type="entry name" value="NTP_transferase"/>
    <property type="match status" value="1"/>
</dbReference>
<dbReference type="PROSITE" id="PS00809">
    <property type="entry name" value="ADP_GLC_PYROPHOSPH_2"/>
    <property type="match status" value="1"/>
</dbReference>
<dbReference type="Proteomes" id="UP000070376">
    <property type="component" value="Unassembled WGS sequence"/>
</dbReference>
<name>A0A133KSD9_HEYCO</name>
<comment type="similarity">
    <text evidence="1 9">Belongs to the bacterial/plant glucose-1-phosphate adenylyltransferase family.</text>
</comment>
<evidence type="ECO:0000256" key="5">
    <source>
        <dbReference type="ARBA" id="ARBA00022741"/>
    </source>
</evidence>
<dbReference type="Pfam" id="PF24894">
    <property type="entry name" value="Hexapep_GlmU"/>
    <property type="match status" value="1"/>
</dbReference>
<feature type="site" description="Could play a key role in the communication between the regulatory and the substrate sites" evidence="9">
    <location>
        <position position="99"/>
    </location>
</feature>
<dbReference type="PATRIC" id="fig|1398.22.peg.1801"/>
<keyword evidence="4 9" id="KW-0548">Nucleotidyltransferase</keyword>
<keyword evidence="5 9" id="KW-0547">Nucleotide-binding</keyword>
<dbReference type="SUPFAM" id="SSF53448">
    <property type="entry name" value="Nucleotide-diphospho-sugar transferases"/>
    <property type="match status" value="1"/>
</dbReference>
<evidence type="ECO:0000256" key="8">
    <source>
        <dbReference type="ARBA" id="ARBA00023277"/>
    </source>
</evidence>
<keyword evidence="2 9" id="KW-0321">Glycogen metabolism</keyword>
<dbReference type="GO" id="GO:0005978">
    <property type="term" value="P:glycogen biosynthetic process"/>
    <property type="evidence" value="ECO:0007669"/>
    <property type="project" value="UniProtKB-UniRule"/>
</dbReference>
<evidence type="ECO:0000259" key="11">
    <source>
        <dbReference type="Pfam" id="PF24894"/>
    </source>
</evidence>
<keyword evidence="3 9" id="KW-0808">Transferase</keyword>
<comment type="catalytic activity">
    <reaction evidence="9">
        <text>alpha-D-glucose 1-phosphate + ATP + H(+) = ADP-alpha-D-glucose + diphosphate</text>
        <dbReference type="Rhea" id="RHEA:12120"/>
        <dbReference type="ChEBI" id="CHEBI:15378"/>
        <dbReference type="ChEBI" id="CHEBI:30616"/>
        <dbReference type="ChEBI" id="CHEBI:33019"/>
        <dbReference type="ChEBI" id="CHEBI:57498"/>
        <dbReference type="ChEBI" id="CHEBI:58601"/>
        <dbReference type="EC" id="2.7.7.27"/>
    </reaction>
</comment>
<dbReference type="CDD" id="cd02508">
    <property type="entry name" value="ADP_Glucose_PP"/>
    <property type="match status" value="1"/>
</dbReference>
<dbReference type="PROSITE" id="PS00808">
    <property type="entry name" value="ADP_GLC_PYROPHOSPH_1"/>
    <property type="match status" value="1"/>
</dbReference>
<dbReference type="GO" id="GO:0005524">
    <property type="term" value="F:ATP binding"/>
    <property type="evidence" value="ECO:0007669"/>
    <property type="project" value="UniProtKB-KW"/>
</dbReference>
<feature type="domain" description="Glucose-1-phosphate adenylyltransferase/Bifunctional protein GlmU-like C-terminal hexapeptide" evidence="11">
    <location>
        <begin position="291"/>
        <end position="376"/>
    </location>
</feature>
<dbReference type="Gene3D" id="3.90.550.10">
    <property type="entry name" value="Spore Coat Polysaccharide Biosynthesis Protein SpsA, Chain A"/>
    <property type="match status" value="1"/>
</dbReference>
<feature type="site" description="Could play a key role in the communication between the regulatory and the substrate sites" evidence="9">
    <location>
        <position position="60"/>
    </location>
</feature>
<dbReference type="NCBIfam" id="NF003670">
    <property type="entry name" value="PRK05293.1"/>
    <property type="match status" value="1"/>
</dbReference>
<evidence type="ECO:0000313" key="13">
    <source>
        <dbReference type="Proteomes" id="UP000070376"/>
    </source>
</evidence>
<evidence type="ECO:0000256" key="9">
    <source>
        <dbReference type="HAMAP-Rule" id="MF_00624"/>
    </source>
</evidence>
<evidence type="ECO:0000313" key="12">
    <source>
        <dbReference type="EMBL" id="KWZ82406.1"/>
    </source>
</evidence>
<dbReference type="InterPro" id="IPR011004">
    <property type="entry name" value="Trimer_LpxA-like_sf"/>
</dbReference>
<dbReference type="InterPro" id="IPR023049">
    <property type="entry name" value="GlgC_bac"/>
</dbReference>
<dbReference type="InterPro" id="IPR029044">
    <property type="entry name" value="Nucleotide-diphossugar_trans"/>
</dbReference>
<dbReference type="NCBIfam" id="TIGR02091">
    <property type="entry name" value="glgC"/>
    <property type="match status" value="1"/>
</dbReference>
<dbReference type="EMBL" id="LRPN01000058">
    <property type="protein sequence ID" value="KWZ82406.1"/>
    <property type="molecule type" value="Genomic_DNA"/>
</dbReference>
<dbReference type="InterPro" id="IPR011831">
    <property type="entry name" value="ADP-Glc_PPase"/>
</dbReference>
<dbReference type="SUPFAM" id="SSF51161">
    <property type="entry name" value="Trimeric LpxA-like enzymes"/>
    <property type="match status" value="1"/>
</dbReference>
<dbReference type="RefSeq" id="WP_061086796.1">
    <property type="nucleotide sequence ID" value="NZ_KQ955836.1"/>
</dbReference>
<feature type="binding site" evidence="9">
    <location>
        <position position="165"/>
    </location>
    <ligand>
        <name>alpha-D-glucose 1-phosphate</name>
        <dbReference type="ChEBI" id="CHEBI:58601"/>
    </ligand>
</feature>
<comment type="caution">
    <text evidence="12">The sequence shown here is derived from an EMBL/GenBank/DDBJ whole genome shotgun (WGS) entry which is preliminary data.</text>
</comment>